<gene>
    <name evidence="1" type="ORF">FGKAn22_22350</name>
</gene>
<keyword evidence="2" id="KW-1185">Reference proteome</keyword>
<name>A0AAN1T0M1_9PROT</name>
<evidence type="ECO:0000313" key="1">
    <source>
        <dbReference type="EMBL" id="BBJ00543.1"/>
    </source>
</evidence>
<proteinExistence type="predicted"/>
<dbReference type="EMBL" id="AP019536">
    <property type="protein sequence ID" value="BBJ00543.1"/>
    <property type="molecule type" value="Genomic_DNA"/>
</dbReference>
<reference evidence="1 2" key="1">
    <citation type="submission" date="2019-03" db="EMBL/GenBank/DDBJ databases">
        <title>Complete genome sequence of Ferrigenium kumadai strain An22, a microaerophilic iron-oxidizing bacterium isolated from a paddy field soil.</title>
        <authorList>
            <person name="Watanabe T."/>
            <person name="Asakawa S."/>
        </authorList>
    </citation>
    <scope>NUCLEOTIDE SEQUENCE [LARGE SCALE GENOMIC DNA]</scope>
    <source>
        <strain evidence="1 2">An22</strain>
    </source>
</reference>
<dbReference type="Proteomes" id="UP001319121">
    <property type="component" value="Chromosome"/>
</dbReference>
<dbReference type="KEGG" id="fku:FGKAn22_22350"/>
<evidence type="ECO:0000313" key="2">
    <source>
        <dbReference type="Proteomes" id="UP001319121"/>
    </source>
</evidence>
<protein>
    <submittedName>
        <fullName evidence="1">Uncharacterized protein</fullName>
    </submittedName>
</protein>
<organism evidence="1 2">
    <name type="scientific">Ferrigenium kumadai</name>
    <dbReference type="NCBI Taxonomy" id="1682490"/>
    <lineage>
        <taxon>Bacteria</taxon>
        <taxon>Pseudomonadati</taxon>
        <taxon>Pseudomonadota</taxon>
        <taxon>Betaproteobacteria</taxon>
        <taxon>Nitrosomonadales</taxon>
        <taxon>Gallionellaceae</taxon>
        <taxon>Ferrigenium</taxon>
    </lineage>
</organism>
<dbReference type="AlphaFoldDB" id="A0AAN1T0M1"/>
<accession>A0AAN1T0M1</accession>
<sequence>MVCQSGSISHLLTANGAAGGVATAGGATAGLGGVVVQAARNINGSRAAWSRLPARELMQNTRYTQYELWDLDIKR</sequence>